<evidence type="ECO:0000313" key="3">
    <source>
        <dbReference type="Proteomes" id="UP001432322"/>
    </source>
</evidence>
<protein>
    <submittedName>
        <fullName evidence="2">Uncharacterized protein</fullName>
    </submittedName>
</protein>
<feature type="region of interest" description="Disordered" evidence="1">
    <location>
        <begin position="202"/>
        <end position="266"/>
    </location>
</feature>
<evidence type="ECO:0000256" key="1">
    <source>
        <dbReference type="SAM" id="MobiDB-lite"/>
    </source>
</evidence>
<proteinExistence type="predicted"/>
<feature type="non-terminal residue" evidence="2">
    <location>
        <position position="1"/>
    </location>
</feature>
<accession>A0AAV5W0H0</accession>
<dbReference type="AlphaFoldDB" id="A0AAV5W0H0"/>
<evidence type="ECO:0000313" key="2">
    <source>
        <dbReference type="EMBL" id="GMT25325.1"/>
    </source>
</evidence>
<feature type="compositionally biased region" description="Basic and acidic residues" evidence="1">
    <location>
        <begin position="492"/>
        <end position="507"/>
    </location>
</feature>
<feature type="compositionally biased region" description="Acidic residues" evidence="1">
    <location>
        <begin position="439"/>
        <end position="491"/>
    </location>
</feature>
<dbReference type="Proteomes" id="UP001432322">
    <property type="component" value="Unassembled WGS sequence"/>
</dbReference>
<sequence length="605" mass="69128">RMETVAPKKSSKRREKRGAADDEDDNPNVVPLNLNVDRIWRGGRDITAVVMDVLATRDIRQRVTLRRYKNAIAHCINADRVKKDQSVKPVAERTLETMLIDDPKDVDNKILQAATLFIISWPTLNALLIEIDQRLATIRNAPPVLDDYSFAAAEDTVKKEPETVNGEANKENTNGILDAIKTDSSGDERPVLTIASPLLVKRPQKRRSRGERDRAVLVVRDCNGAETDASSTPDANDAEAGQEGGEEGEAEQEEGEEEPGDPERSFVGRQFVTATPFGGDYVDETKSKEERVRSFVHQVLFHVEGDERKYLEWVVQLMLDPSFYAKLPSVYERNKVLGYFKVILPSILTSDFYPEPARFFDSVTERRVVTIHRRHNCITSLGWNDESALAAREAQEADDAANAHVLEEVFDRYLKEQEEEERLQAEREEREEAEREFCEIVEDEEEEEDDDSEDDYDEEEENEEDEDNESMWEQAEEKEEGEEESEDEVESMVDRKKEELTEVKMDEGEMEEEGEENSQGDDEKELGGWEWLEEDEARRREAGMLEEEEEKNHVEKRLPVFTEGGQDTFGPEFFATPASSGEGVQKEEEGEEEEEEEVESGEVIA</sequence>
<keyword evidence="3" id="KW-1185">Reference proteome</keyword>
<feature type="non-terminal residue" evidence="2">
    <location>
        <position position="605"/>
    </location>
</feature>
<gene>
    <name evidence="2" type="ORF">PFISCL1PPCAC_16622</name>
</gene>
<name>A0AAV5W0H0_9BILA</name>
<feature type="region of interest" description="Disordered" evidence="1">
    <location>
        <begin position="1"/>
        <end position="27"/>
    </location>
</feature>
<reference evidence="2" key="1">
    <citation type="submission" date="2023-10" db="EMBL/GenBank/DDBJ databases">
        <title>Genome assembly of Pristionchus species.</title>
        <authorList>
            <person name="Yoshida K."/>
            <person name="Sommer R.J."/>
        </authorList>
    </citation>
    <scope>NUCLEOTIDE SEQUENCE</scope>
    <source>
        <strain evidence="2">RS5133</strain>
    </source>
</reference>
<dbReference type="EMBL" id="BTSY01000004">
    <property type="protein sequence ID" value="GMT25325.1"/>
    <property type="molecule type" value="Genomic_DNA"/>
</dbReference>
<feature type="compositionally biased region" description="Acidic residues" evidence="1">
    <location>
        <begin position="588"/>
        <end position="605"/>
    </location>
</feature>
<feature type="region of interest" description="Disordered" evidence="1">
    <location>
        <begin position="420"/>
        <end position="605"/>
    </location>
</feature>
<feature type="compositionally biased region" description="Acidic residues" evidence="1">
    <location>
        <begin position="244"/>
        <end position="260"/>
    </location>
</feature>
<feature type="compositionally biased region" description="Basic and acidic residues" evidence="1">
    <location>
        <begin position="420"/>
        <end position="438"/>
    </location>
</feature>
<organism evidence="2 3">
    <name type="scientific">Pristionchus fissidentatus</name>
    <dbReference type="NCBI Taxonomy" id="1538716"/>
    <lineage>
        <taxon>Eukaryota</taxon>
        <taxon>Metazoa</taxon>
        <taxon>Ecdysozoa</taxon>
        <taxon>Nematoda</taxon>
        <taxon>Chromadorea</taxon>
        <taxon>Rhabditida</taxon>
        <taxon>Rhabditina</taxon>
        <taxon>Diplogasteromorpha</taxon>
        <taxon>Diplogasteroidea</taxon>
        <taxon>Neodiplogasteridae</taxon>
        <taxon>Pristionchus</taxon>
    </lineage>
</organism>
<feature type="compositionally biased region" description="Acidic residues" evidence="1">
    <location>
        <begin position="508"/>
        <end position="524"/>
    </location>
</feature>
<comment type="caution">
    <text evidence="2">The sequence shown here is derived from an EMBL/GenBank/DDBJ whole genome shotgun (WGS) entry which is preliminary data.</text>
</comment>